<sequence>MSSKVVILGGGVAGMSAAHELVERGFQVAVYELKSIPGGKARSMPVPNSGTEGRRDLPGEHGFRFFPKFYRHITDTMKRIPYGDNRHGVFDNLVEGSELGLAFFDREMLPFMAEFPRTFQDWKTVIKSIFDNNLGLSEHDVEQYVSRLWQVMTSCDERRLLEYQRIAWWDFIEADKQSDAFRKVFTGLTRILVAAKAREANTGTIGTVGATLMMDMVTPGSSADRLLCGPTNEVWIQPWLDYLTGSGVDYHLQAKVTAIHCSNGRVTGIDIEENGITMTVEGDYYVSALPVEVMAPLISRDMLQADATLSGIQTLASSVDWMNGIQFYLNEDVKVIHGHVIYMDSPWALTSVSQAQFWAELI</sequence>
<evidence type="ECO:0000259" key="1">
    <source>
        <dbReference type="Pfam" id="PF01593"/>
    </source>
</evidence>
<evidence type="ECO:0000313" key="2">
    <source>
        <dbReference type="EMBL" id="UJF36092.1"/>
    </source>
</evidence>
<dbReference type="InterPro" id="IPR050464">
    <property type="entry name" value="Zeta_carotene_desat/Oxidored"/>
</dbReference>
<dbReference type="Pfam" id="PF01593">
    <property type="entry name" value="Amino_oxidase"/>
    <property type="match status" value="1"/>
</dbReference>
<organism evidence="2 3">
    <name type="scientific">Paenibacillus hexagrammi</name>
    <dbReference type="NCBI Taxonomy" id="2908839"/>
    <lineage>
        <taxon>Bacteria</taxon>
        <taxon>Bacillati</taxon>
        <taxon>Bacillota</taxon>
        <taxon>Bacilli</taxon>
        <taxon>Bacillales</taxon>
        <taxon>Paenibacillaceae</taxon>
        <taxon>Paenibacillus</taxon>
    </lineage>
</organism>
<dbReference type="Gene3D" id="3.50.50.60">
    <property type="entry name" value="FAD/NAD(P)-binding domain"/>
    <property type="match status" value="1"/>
</dbReference>
<dbReference type="EMBL" id="CP090978">
    <property type="protein sequence ID" value="UJF36092.1"/>
    <property type="molecule type" value="Genomic_DNA"/>
</dbReference>
<dbReference type="InterPro" id="IPR036188">
    <property type="entry name" value="FAD/NAD-bd_sf"/>
</dbReference>
<accession>A0ABY3SQG0</accession>
<dbReference type="PANTHER" id="PTHR42923">
    <property type="entry name" value="PROTOPORPHYRINOGEN OXIDASE"/>
    <property type="match status" value="1"/>
</dbReference>
<proteinExistence type="predicted"/>
<keyword evidence="3" id="KW-1185">Reference proteome</keyword>
<dbReference type="PANTHER" id="PTHR42923:SF46">
    <property type="entry name" value="AMINE OXIDASE"/>
    <property type="match status" value="1"/>
</dbReference>
<protein>
    <submittedName>
        <fullName evidence="2">FAD-dependent oxidoreductase</fullName>
    </submittedName>
</protein>
<dbReference type="RefSeq" id="WP_235122647.1">
    <property type="nucleotide sequence ID" value="NZ_CP090978.1"/>
</dbReference>
<evidence type="ECO:0000313" key="3">
    <source>
        <dbReference type="Proteomes" id="UP001649230"/>
    </source>
</evidence>
<name>A0ABY3SQG0_9BACL</name>
<dbReference type="InterPro" id="IPR002937">
    <property type="entry name" value="Amino_oxidase"/>
</dbReference>
<dbReference type="SUPFAM" id="SSF51905">
    <property type="entry name" value="FAD/NAD(P)-binding domain"/>
    <property type="match status" value="1"/>
</dbReference>
<reference evidence="2 3" key="1">
    <citation type="journal article" date="2024" name="Int. J. Syst. Evol. Microbiol.">
        <title>Paenibacillus hexagrammi sp. nov., a novel bacterium isolated from the gut content of Hexagrammos agrammus.</title>
        <authorList>
            <person name="Jung H.K."/>
            <person name="Kim D.G."/>
            <person name="Zin H."/>
            <person name="Park J."/>
            <person name="Jung H."/>
            <person name="Kim Y.O."/>
            <person name="Kong H.J."/>
            <person name="Kim J.W."/>
            <person name="Kim Y.S."/>
        </authorList>
    </citation>
    <scope>NUCLEOTIDE SEQUENCE [LARGE SCALE GENOMIC DNA]</scope>
    <source>
        <strain evidence="2 3">YPD9-1</strain>
    </source>
</reference>
<gene>
    <name evidence="2" type="ORF">L0M14_14060</name>
</gene>
<dbReference type="Proteomes" id="UP001649230">
    <property type="component" value="Chromosome"/>
</dbReference>
<feature type="domain" description="Amine oxidase" evidence="1">
    <location>
        <begin position="12"/>
        <end position="305"/>
    </location>
</feature>